<keyword evidence="1" id="KW-0175">Coiled coil</keyword>
<keyword evidence="4" id="KW-1185">Reference proteome</keyword>
<proteinExistence type="predicted"/>
<gene>
    <name evidence="3" type="ORF">JI642_12575</name>
</gene>
<dbReference type="RefSeq" id="WP_200289173.1">
    <property type="nucleotide sequence ID" value="NZ_JAENOF010000018.1"/>
</dbReference>
<evidence type="ECO:0000256" key="1">
    <source>
        <dbReference type="SAM" id="Coils"/>
    </source>
</evidence>
<organism evidence="3 4">
    <name type="scientific">Listeria ivanovii subsp. londoniensis</name>
    <dbReference type="NCBI Taxonomy" id="202752"/>
    <lineage>
        <taxon>Bacteria</taxon>
        <taxon>Bacillati</taxon>
        <taxon>Bacillota</taxon>
        <taxon>Bacilli</taxon>
        <taxon>Bacillales</taxon>
        <taxon>Listeriaceae</taxon>
        <taxon>Listeria</taxon>
    </lineage>
</organism>
<evidence type="ECO:0008006" key="5">
    <source>
        <dbReference type="Google" id="ProtNLM"/>
    </source>
</evidence>
<sequence length="770" mass="88055">MPESNEVTPLYYASNLMENHQKKMQEEINKEASNRVVEKEDLLQLIHGELESIKNSLNDFASGYGDATEKEQNERTQTFTERLKESFDKFKENVVAFFKRMDEKLAIKEPVNPTTETENILKSYKEDKVQTENMGKIATELEKPVAKKEVVKQNQTLQKEAMDAFSKGTLTQETLEKMLKQHFEKTEKMVLNHLEKIGELTTKNELPNQEKVENQRKNFREKLNETMSQWKENANTAIKSTVEPVQKKVTEVKDKIRQVTSENMMALGEELHGVGLAMQQKPKEYPSQNVNGATSMNHKSKNIPEQQAQNTADKQTNFDKYPSFILGATSNLPTSIIEFDKQNTPEVSLDARIEATNTWMETKSGKNYVNDQKMVEKMSELVLLSKQNVEDMSRFIAGESLISTEKNLFKEAGGDLEKQSPISQKQQEVAESVDIMKYLQAKGEKFEHFIGGKYQHVDHDNLKYNAITKVLTYDADNVKQVANNAVEAGQVMYGFDKSQAIKDVIDNKQNVATLEKESDIQMENEKEVPMSKTKNNLDEKESEIQQAKQDYIQYLAGGKIPEGLKEFDRKNGIEEALQIRLEAIDEELMFGSKIDKNDSGINNKKEQIQTVFRASEDEKEAYLWEEYKTRTPQSSQQNVSPNNDLDNLLQSMPGIGMEKADIIPEYQAFLKSNYNGEPGINSDILKQYDQEFGLDAGMNVRLDAVNHLLEDNSISYTEADYMENVKYNIEESISQGTEGMQKYKENELEGNIEKSMQDKQEQSPLVKGIR</sequence>
<reference evidence="3 4" key="1">
    <citation type="submission" date="2021-01" db="EMBL/GenBank/DDBJ databases">
        <title>Listeria ivanovii strains from Norway.</title>
        <authorList>
            <person name="Fagerlund A."/>
        </authorList>
    </citation>
    <scope>NUCLEOTIDE SEQUENCE [LARGE SCALE GENOMIC DNA]</scope>
    <source>
        <strain evidence="3 4">MF6989</strain>
    </source>
</reference>
<dbReference type="EMBL" id="JAENOF010000018">
    <property type="protein sequence ID" value="MBK1962933.1"/>
    <property type="molecule type" value="Genomic_DNA"/>
</dbReference>
<feature type="compositionally biased region" description="Basic and acidic residues" evidence="2">
    <location>
        <begin position="745"/>
        <end position="761"/>
    </location>
</feature>
<comment type="caution">
    <text evidence="3">The sequence shown here is derived from an EMBL/GenBank/DDBJ whole genome shotgun (WGS) entry which is preliminary data.</text>
</comment>
<feature type="region of interest" description="Disordered" evidence="2">
    <location>
        <begin position="745"/>
        <end position="770"/>
    </location>
</feature>
<dbReference type="Proteomes" id="UP000633035">
    <property type="component" value="Unassembled WGS sequence"/>
</dbReference>
<protein>
    <recommendedName>
        <fullName evidence="5">LXG domain-containing protein</fullName>
    </recommendedName>
</protein>
<feature type="coiled-coil region" evidence="1">
    <location>
        <begin position="530"/>
        <end position="557"/>
    </location>
</feature>
<evidence type="ECO:0000256" key="2">
    <source>
        <dbReference type="SAM" id="MobiDB-lite"/>
    </source>
</evidence>
<name>A0ABS1G7T8_LISIV</name>
<evidence type="ECO:0000313" key="3">
    <source>
        <dbReference type="EMBL" id="MBK1962933.1"/>
    </source>
</evidence>
<evidence type="ECO:0000313" key="4">
    <source>
        <dbReference type="Proteomes" id="UP000633035"/>
    </source>
</evidence>
<feature type="coiled-coil region" evidence="1">
    <location>
        <begin position="209"/>
        <end position="240"/>
    </location>
</feature>
<accession>A0ABS1G7T8</accession>